<keyword evidence="3" id="KW-1185">Reference proteome</keyword>
<keyword evidence="1" id="KW-0812">Transmembrane</keyword>
<dbReference type="InterPro" id="IPR027463">
    <property type="entry name" value="AcrB_DN_DC_subdom"/>
</dbReference>
<feature type="transmembrane region" description="Helical" evidence="1">
    <location>
        <begin position="430"/>
        <end position="451"/>
    </location>
</feature>
<dbReference type="SUPFAM" id="SSF82866">
    <property type="entry name" value="Multidrug efflux transporter AcrB transmembrane domain"/>
    <property type="match status" value="2"/>
</dbReference>
<keyword evidence="1" id="KW-1133">Transmembrane helix</keyword>
<feature type="transmembrane region" description="Helical" evidence="1">
    <location>
        <begin position="359"/>
        <end position="382"/>
    </location>
</feature>
<dbReference type="Gene3D" id="3.30.70.1430">
    <property type="entry name" value="Multidrug efflux transporter AcrB pore domain"/>
    <property type="match status" value="2"/>
</dbReference>
<gene>
    <name evidence="2" type="ORF">F3S47_06625</name>
</gene>
<dbReference type="Gene3D" id="1.20.1640.10">
    <property type="entry name" value="Multidrug efflux transporter AcrB transmembrane domain"/>
    <property type="match status" value="2"/>
</dbReference>
<dbReference type="Gene3D" id="3.30.2090.10">
    <property type="entry name" value="Multidrug efflux transporter AcrB TolC docking domain, DN and DC subdomains"/>
    <property type="match status" value="2"/>
</dbReference>
<proteinExistence type="predicted"/>
<dbReference type="AlphaFoldDB" id="A0A5J5GNA7"/>
<keyword evidence="1" id="KW-0472">Membrane</keyword>
<feature type="transmembrane region" description="Helical" evidence="1">
    <location>
        <begin position="533"/>
        <end position="555"/>
    </location>
</feature>
<dbReference type="Pfam" id="PF00873">
    <property type="entry name" value="ACR_tran"/>
    <property type="match status" value="1"/>
</dbReference>
<reference evidence="2 3" key="1">
    <citation type="submission" date="2019-09" db="EMBL/GenBank/DDBJ databases">
        <authorList>
            <person name="Park J.-S."/>
            <person name="Choi H.-J."/>
        </authorList>
    </citation>
    <scope>NUCLEOTIDE SEQUENCE [LARGE SCALE GENOMIC DNA]</scope>
    <source>
        <strain evidence="2 3">176SS1-4</strain>
    </source>
</reference>
<feature type="transmembrane region" description="Helical" evidence="1">
    <location>
        <begin position="332"/>
        <end position="352"/>
    </location>
</feature>
<sequence length="1055" mass="112090">MKHLIRAALANRVLPNLIFAALIVGGLLSLSSINVRTFPEIATGTVQVGVTVPGASPQDIADSVVVPVEEALSGLPDIDTITATATQGRANISVGLRRGAEVRPAVNDIESEIDRITVFPEDAESPTIAEVEPDELAIQIVLSGDTDIETLKSRAEEVRDDLLALDEVSQVELLGAPTDQIVIEVSEETLLGYGISLPELADRIRAEDVDLSAGQIETADEQIQIRADRERTTPADLRAVRLFASETGSTVELGEIARVYETFDDSAALVSRLDGRPAVYLAVNRVGDQQILSQVEAVDEYLEGTLRPSLPDAISATVWRNEAELLQSRIDLLTKNAAIGFGLITLILTLFLDLRVAVFVAVGVGAAFVGSFVPMSVFGITINQLSLFGFILALGIVVDDAIVVGEAVYTEQESESDPFAASRTASSRMAAPVFFSVSTTIAAFVPLLFLPGSSGSFIAPIASVVIIALALSLLESFFVLPQHLSGIRPGPPRHWWSPRRATEPLRRLVGGGVERFSNGPLRRIVGFCAGHPWLPIAFSMSLLALSIGLIAGGWVKVTFFPQIEGNFVTAEVELPESASEAETLETAEEIAAATGAAAEALAERFPSPAEEIVAGTAVAIGFSTGQGGPGGGGTPGARNVATITVKLAEASAREFAASDFERAWQEATGEVPGLKTLSFSSSLVGVGSPIALEVSAETDALADRAVGRLRDALEGREGVYSISDDRFSTAREIAVTMKPEAQALGVSADMVASQLRAAFFGQTVTTLQRDREEVDVRIRLPESQRDSVADLQDLRIRVGDGFVPVTTVADLGFRQAPTVVRRAEGRTIVTLTADVDTSVTTGGAETGWLMQTVVPDLREQTPGLMVSVGGEQEERGQTGPALARNFGLAMIAVYGILALAFQSYFRPLLILMTVPFGLIGAVGGHFLLGLSLTLLSMFGIIGLAGIIVNGGLLINDVVQELEAEGVPPEDAIVEATVRRFRPILLTTLTTFFGIFPLILETSVQAKFLIPTAVSLAFGLLVAMVLLPLLMPAYLSVYNWARRRVGRRDDRARSAA</sequence>
<evidence type="ECO:0000313" key="2">
    <source>
        <dbReference type="EMBL" id="KAA9008932.1"/>
    </source>
</evidence>
<feature type="transmembrane region" description="Helical" evidence="1">
    <location>
        <begin position="457"/>
        <end position="480"/>
    </location>
</feature>
<dbReference type="SUPFAM" id="SSF82693">
    <property type="entry name" value="Multidrug efflux transporter AcrB pore domain, PN1, PN2, PC1 and PC2 subdomains"/>
    <property type="match status" value="2"/>
</dbReference>
<dbReference type="Proteomes" id="UP000326554">
    <property type="component" value="Unassembled WGS sequence"/>
</dbReference>
<dbReference type="GO" id="GO:0005886">
    <property type="term" value="C:plasma membrane"/>
    <property type="evidence" value="ECO:0007669"/>
    <property type="project" value="TreeGrafter"/>
</dbReference>
<dbReference type="Gene3D" id="3.30.70.1440">
    <property type="entry name" value="Multidrug efflux transporter AcrB pore domain"/>
    <property type="match status" value="1"/>
</dbReference>
<dbReference type="SUPFAM" id="SSF82714">
    <property type="entry name" value="Multidrug efflux transporter AcrB TolC docking domain, DN and DC subdomains"/>
    <property type="match status" value="2"/>
</dbReference>
<dbReference type="PANTHER" id="PTHR32063">
    <property type="match status" value="1"/>
</dbReference>
<name>A0A5J5GNA7_9RHOB</name>
<organism evidence="2 3">
    <name type="scientific">Histidinibacterium aquaticum</name>
    <dbReference type="NCBI Taxonomy" id="2613962"/>
    <lineage>
        <taxon>Bacteria</taxon>
        <taxon>Pseudomonadati</taxon>
        <taxon>Pseudomonadota</taxon>
        <taxon>Alphaproteobacteria</taxon>
        <taxon>Rhodobacterales</taxon>
        <taxon>Paracoccaceae</taxon>
        <taxon>Histidinibacterium</taxon>
    </lineage>
</organism>
<feature type="transmembrane region" description="Helical" evidence="1">
    <location>
        <begin position="934"/>
        <end position="954"/>
    </location>
</feature>
<accession>A0A5J5GNA7</accession>
<feature type="transmembrane region" description="Helical" evidence="1">
    <location>
        <begin position="882"/>
        <end position="901"/>
    </location>
</feature>
<feature type="transmembrane region" description="Helical" evidence="1">
    <location>
        <begin position="388"/>
        <end position="409"/>
    </location>
</feature>
<feature type="transmembrane region" description="Helical" evidence="1">
    <location>
        <begin position="982"/>
        <end position="999"/>
    </location>
</feature>
<dbReference type="Gene3D" id="3.30.70.1320">
    <property type="entry name" value="Multidrug efflux transporter AcrB pore domain like"/>
    <property type="match status" value="1"/>
</dbReference>
<dbReference type="InterPro" id="IPR001036">
    <property type="entry name" value="Acrflvin-R"/>
</dbReference>
<evidence type="ECO:0000256" key="1">
    <source>
        <dbReference type="SAM" id="Phobius"/>
    </source>
</evidence>
<protein>
    <submittedName>
        <fullName evidence="2">Efflux RND transporter permease subunit</fullName>
    </submittedName>
</protein>
<feature type="transmembrane region" description="Helical" evidence="1">
    <location>
        <begin position="1011"/>
        <end position="1037"/>
    </location>
</feature>
<feature type="transmembrane region" description="Helical" evidence="1">
    <location>
        <begin position="908"/>
        <end position="928"/>
    </location>
</feature>
<dbReference type="PANTHER" id="PTHR32063:SF33">
    <property type="entry name" value="RND SUPERFAMILY EFFLUX PUMP PERMEASE COMPONENT"/>
    <property type="match status" value="1"/>
</dbReference>
<dbReference type="EMBL" id="VYQE01000002">
    <property type="protein sequence ID" value="KAA9008932.1"/>
    <property type="molecule type" value="Genomic_DNA"/>
</dbReference>
<comment type="caution">
    <text evidence="2">The sequence shown here is derived from an EMBL/GenBank/DDBJ whole genome shotgun (WGS) entry which is preliminary data.</text>
</comment>
<dbReference type="PRINTS" id="PR00702">
    <property type="entry name" value="ACRIFLAVINRP"/>
</dbReference>
<evidence type="ECO:0000313" key="3">
    <source>
        <dbReference type="Proteomes" id="UP000326554"/>
    </source>
</evidence>
<dbReference type="RefSeq" id="WP_150444465.1">
    <property type="nucleotide sequence ID" value="NZ_VYQE01000002.1"/>
</dbReference>
<dbReference type="GO" id="GO:0042910">
    <property type="term" value="F:xenobiotic transmembrane transporter activity"/>
    <property type="evidence" value="ECO:0007669"/>
    <property type="project" value="TreeGrafter"/>
</dbReference>